<accession>A0A1I7VJM5</accession>
<protein>
    <submittedName>
        <fullName evidence="2">Serine-threonine/tyrosine-protein kinase catalytic domain-containing protein</fullName>
    </submittedName>
</protein>
<evidence type="ECO:0000313" key="1">
    <source>
        <dbReference type="Proteomes" id="UP000095285"/>
    </source>
</evidence>
<reference evidence="1" key="1">
    <citation type="submission" date="2012-04" db="EMBL/GenBank/DDBJ databases">
        <title>The Genome Sequence of Loa loa.</title>
        <authorList>
            <consortium name="The Broad Institute Genome Sequencing Platform"/>
            <consortium name="Broad Institute Genome Sequencing Center for Infectious Disease"/>
            <person name="Nutman T.B."/>
            <person name="Fink D.L."/>
            <person name="Russ C."/>
            <person name="Young S."/>
            <person name="Zeng Q."/>
            <person name="Gargeya S."/>
            <person name="Alvarado L."/>
            <person name="Berlin A."/>
            <person name="Chapman S.B."/>
            <person name="Chen Z."/>
            <person name="Freedman E."/>
            <person name="Gellesch M."/>
            <person name="Goldberg J."/>
            <person name="Griggs A."/>
            <person name="Gujja S."/>
            <person name="Heilman E.R."/>
            <person name="Heiman D."/>
            <person name="Howarth C."/>
            <person name="Mehta T."/>
            <person name="Neiman D."/>
            <person name="Pearson M."/>
            <person name="Roberts A."/>
            <person name="Saif S."/>
            <person name="Shea T."/>
            <person name="Shenoy N."/>
            <person name="Sisk P."/>
            <person name="Stolte C."/>
            <person name="Sykes S."/>
            <person name="White J."/>
            <person name="Yandava C."/>
            <person name="Haas B."/>
            <person name="Henn M.R."/>
            <person name="Nusbaum C."/>
            <person name="Birren B."/>
        </authorList>
    </citation>
    <scope>NUCLEOTIDE SEQUENCE [LARGE SCALE GENOMIC DNA]</scope>
</reference>
<name>A0A1I7VJM5_LOALO</name>
<dbReference type="STRING" id="7209.A0A1I7VJM5"/>
<dbReference type="Proteomes" id="UP000095285">
    <property type="component" value="Unassembled WGS sequence"/>
</dbReference>
<proteinExistence type="predicted"/>
<dbReference type="AlphaFoldDB" id="A0A1I7VJM5"/>
<sequence>MQPFDGMVDPDPSFEQMRRLPCLKEICELIGECWSASIDCRHTALRVKRKIKDTILKHNGLGGIHTSGSSKHDCSAKALSV</sequence>
<organism evidence="1 2">
    <name type="scientific">Loa loa</name>
    <name type="common">Eye worm</name>
    <name type="synonym">Filaria loa</name>
    <dbReference type="NCBI Taxonomy" id="7209"/>
    <lineage>
        <taxon>Eukaryota</taxon>
        <taxon>Metazoa</taxon>
        <taxon>Ecdysozoa</taxon>
        <taxon>Nematoda</taxon>
        <taxon>Chromadorea</taxon>
        <taxon>Rhabditida</taxon>
        <taxon>Spirurina</taxon>
        <taxon>Spiruromorpha</taxon>
        <taxon>Filarioidea</taxon>
        <taxon>Onchocercidae</taxon>
        <taxon>Loa</taxon>
    </lineage>
</organism>
<reference evidence="2" key="2">
    <citation type="submission" date="2016-11" db="UniProtKB">
        <authorList>
            <consortium name="WormBaseParasite"/>
        </authorList>
    </citation>
    <scope>IDENTIFICATION</scope>
</reference>
<keyword evidence="1" id="KW-1185">Reference proteome</keyword>
<evidence type="ECO:0000313" key="2">
    <source>
        <dbReference type="WBParaSite" id="EN70_3249"/>
    </source>
</evidence>
<dbReference type="WBParaSite" id="EN70_3249">
    <property type="protein sequence ID" value="EN70_3249"/>
    <property type="gene ID" value="EN70_3249"/>
</dbReference>